<feature type="domain" description="C2" evidence="8">
    <location>
        <begin position="1"/>
        <end position="108"/>
    </location>
</feature>
<proteinExistence type="predicted"/>
<dbReference type="EMBL" id="JAHBMH010000024">
    <property type="protein sequence ID" value="KAK1938313.1"/>
    <property type="molecule type" value="Genomic_DNA"/>
</dbReference>
<reference evidence="9" key="1">
    <citation type="journal article" date="2014" name="Nucleic Acids Res.">
        <title>The evolutionary dynamics of variant antigen genes in Babesia reveal a history of genomic innovation underlying host-parasite interaction.</title>
        <authorList>
            <person name="Jackson A.P."/>
            <person name="Otto T.D."/>
            <person name="Darby A."/>
            <person name="Ramaprasad A."/>
            <person name="Xia D."/>
            <person name="Echaide I.E."/>
            <person name="Farber M."/>
            <person name="Gahlot S."/>
            <person name="Gamble J."/>
            <person name="Gupta D."/>
            <person name="Gupta Y."/>
            <person name="Jackson L."/>
            <person name="Malandrin L."/>
            <person name="Malas T.B."/>
            <person name="Moussa E."/>
            <person name="Nair M."/>
            <person name="Reid A.J."/>
            <person name="Sanders M."/>
            <person name="Sharma J."/>
            <person name="Tracey A."/>
            <person name="Quail M.A."/>
            <person name="Weir W."/>
            <person name="Wastling J.M."/>
            <person name="Hall N."/>
            <person name="Willadsen P."/>
            <person name="Lingelbach K."/>
            <person name="Shiels B."/>
            <person name="Tait A."/>
            <person name="Berriman M."/>
            <person name="Allred D.R."/>
            <person name="Pain A."/>
        </authorList>
    </citation>
    <scope>NUCLEOTIDE SEQUENCE</scope>
    <source>
        <strain evidence="9">1802A</strain>
    </source>
</reference>
<organism evidence="9 10">
    <name type="scientific">Babesia divergens</name>
    <dbReference type="NCBI Taxonomy" id="32595"/>
    <lineage>
        <taxon>Eukaryota</taxon>
        <taxon>Sar</taxon>
        <taxon>Alveolata</taxon>
        <taxon>Apicomplexa</taxon>
        <taxon>Aconoidasida</taxon>
        <taxon>Piroplasmida</taxon>
        <taxon>Babesiidae</taxon>
        <taxon>Babesia</taxon>
    </lineage>
</organism>
<evidence type="ECO:0000313" key="9">
    <source>
        <dbReference type="EMBL" id="KAK1938313.1"/>
    </source>
</evidence>
<reference evidence="9" key="2">
    <citation type="submission" date="2021-05" db="EMBL/GenBank/DDBJ databases">
        <authorList>
            <person name="Pain A."/>
        </authorList>
    </citation>
    <scope>NUCLEOTIDE SEQUENCE</scope>
    <source>
        <strain evidence="9">1802A</strain>
    </source>
</reference>
<keyword evidence="2 7" id="KW-0812">Transmembrane</keyword>
<dbReference type="Pfam" id="PF00168">
    <property type="entry name" value="C2"/>
    <property type="match status" value="2"/>
</dbReference>
<evidence type="ECO:0000256" key="2">
    <source>
        <dbReference type="ARBA" id="ARBA00022692"/>
    </source>
</evidence>
<dbReference type="InterPro" id="IPR000008">
    <property type="entry name" value="C2_dom"/>
</dbReference>
<feature type="region of interest" description="Disordered" evidence="6">
    <location>
        <begin position="1130"/>
        <end position="1172"/>
    </location>
</feature>
<feature type="compositionally biased region" description="Low complexity" evidence="6">
    <location>
        <begin position="660"/>
        <end position="680"/>
    </location>
</feature>
<protein>
    <submittedName>
        <fullName evidence="9">C2 domain-containing protein</fullName>
    </submittedName>
</protein>
<dbReference type="PANTHER" id="PTHR12546">
    <property type="entry name" value="FER-1-LIKE"/>
    <property type="match status" value="1"/>
</dbReference>
<evidence type="ECO:0000313" key="10">
    <source>
        <dbReference type="Proteomes" id="UP001195914"/>
    </source>
</evidence>
<accession>A0AAD9GHG6</accession>
<evidence type="ECO:0000256" key="3">
    <source>
        <dbReference type="ARBA" id="ARBA00022737"/>
    </source>
</evidence>
<dbReference type="GO" id="GO:0016020">
    <property type="term" value="C:membrane"/>
    <property type="evidence" value="ECO:0007669"/>
    <property type="project" value="UniProtKB-SubCell"/>
</dbReference>
<feature type="compositionally biased region" description="Polar residues" evidence="6">
    <location>
        <begin position="650"/>
        <end position="659"/>
    </location>
</feature>
<keyword evidence="3" id="KW-0677">Repeat</keyword>
<dbReference type="SMART" id="SM00239">
    <property type="entry name" value="C2"/>
    <property type="match status" value="3"/>
</dbReference>
<gene>
    <name evidence="9" type="ORF">X943_000072</name>
</gene>
<evidence type="ECO:0000256" key="6">
    <source>
        <dbReference type="SAM" id="MobiDB-lite"/>
    </source>
</evidence>
<evidence type="ECO:0000259" key="8">
    <source>
        <dbReference type="PROSITE" id="PS50004"/>
    </source>
</evidence>
<keyword evidence="10" id="KW-1185">Reference proteome</keyword>
<feature type="compositionally biased region" description="Basic and acidic residues" evidence="6">
    <location>
        <begin position="1154"/>
        <end position="1163"/>
    </location>
</feature>
<dbReference type="PROSITE" id="PS50004">
    <property type="entry name" value="C2"/>
    <property type="match status" value="1"/>
</dbReference>
<dbReference type="Proteomes" id="UP001195914">
    <property type="component" value="Unassembled WGS sequence"/>
</dbReference>
<dbReference type="CDD" id="cd00030">
    <property type="entry name" value="C2"/>
    <property type="match status" value="1"/>
</dbReference>
<dbReference type="GO" id="GO:0007009">
    <property type="term" value="P:plasma membrane organization"/>
    <property type="evidence" value="ECO:0007669"/>
    <property type="project" value="TreeGrafter"/>
</dbReference>
<dbReference type="Gene3D" id="2.60.40.150">
    <property type="entry name" value="C2 domain"/>
    <property type="match status" value="2"/>
</dbReference>
<dbReference type="SUPFAM" id="SSF49562">
    <property type="entry name" value="C2 domain (Calcium/lipid-binding domain, CaLB)"/>
    <property type="match status" value="2"/>
</dbReference>
<dbReference type="InterPro" id="IPR037721">
    <property type="entry name" value="Ferlin"/>
</dbReference>
<comment type="subcellular location">
    <subcellularLocation>
        <location evidence="1">Membrane</location>
        <topology evidence="1">Single-pass membrane protein</topology>
    </subcellularLocation>
</comment>
<evidence type="ECO:0000256" key="7">
    <source>
        <dbReference type="SAM" id="Phobius"/>
    </source>
</evidence>
<dbReference type="PANTHER" id="PTHR12546:SF33">
    <property type="entry name" value="SPERM VESICLE FUSION PROTEIN FER-1"/>
    <property type="match status" value="1"/>
</dbReference>
<name>A0AAD9GHG6_BABDI</name>
<evidence type="ECO:0000256" key="4">
    <source>
        <dbReference type="ARBA" id="ARBA00022989"/>
    </source>
</evidence>
<comment type="caution">
    <text evidence="9">The sequence shown here is derived from an EMBL/GenBank/DDBJ whole genome shotgun (WGS) entry which is preliminary data.</text>
</comment>
<feature type="transmembrane region" description="Helical" evidence="7">
    <location>
        <begin position="1580"/>
        <end position="1604"/>
    </location>
</feature>
<dbReference type="InterPro" id="IPR035892">
    <property type="entry name" value="C2_domain_sf"/>
</dbReference>
<feature type="region of interest" description="Disordered" evidence="6">
    <location>
        <begin position="646"/>
        <end position="688"/>
    </location>
</feature>
<evidence type="ECO:0000256" key="5">
    <source>
        <dbReference type="ARBA" id="ARBA00023136"/>
    </source>
</evidence>
<keyword evidence="5 7" id="KW-0472">Membrane</keyword>
<keyword evidence="4 7" id="KW-1133">Transmembrane helix</keyword>
<evidence type="ECO:0000256" key="1">
    <source>
        <dbReference type="ARBA" id="ARBA00004167"/>
    </source>
</evidence>
<feature type="compositionally biased region" description="Basic and acidic residues" evidence="6">
    <location>
        <begin position="1130"/>
        <end position="1144"/>
    </location>
</feature>
<sequence>MPRYSVSCTIHEAVLPQRPGGSPSDLLVLLRCFGSERTTTIKSNKTNIACWDESYHWTNIDISTSAWNLGVLEFELQSANAYWRNDSLGMCALQLRLVRATQDRCFVGRLPLTMPNSVRVIGHLSVTVNVYDSLRLDGSANMSLSSMPVESDQSENAVLQIPPLLSPLVYKNAALESYNEEYKYYHLYINIYSLEHLELGFFGFSPYVTVDYGSCRLQSSKPIRSHGTGGSRSRAARLTEKITGLFYGKDSGSKERYNFSFNQCFLIPIRTAVGKPILEDNIIVRIWMGVEVDPTLSGVNRPPISPKLIAEGVFSLAKLRARRQAPRWFNFYEDGDSDKCGLRQVGCTIDGVFNSTGIRGSKYIGRIMMSASVKRLSKPSDVLSAHVLSSNQFEPPIANPTRLFSDAYYIESSATFGFEGGFEVMLEVCCGPYEVATAWLPAQRRANGSASFSDDLRMLNLSAEGAPSGSSSVSNQGWMLTLDSITGRLPPLDLLVSYSAEQQWLICVRVKARGTIGGRQQQLVIGSTSFPLEHIPEHSSKSQSMPFWVPLACPAVPSLGPPDDGMSLLDPWTLMDKVSSIDSREMFDQAIAMDPTGLIGMAATQALSMYELANEGPQLGRSAEMAAPSGFPEFLSREPSRQASLVYDNRASTKSSNDKSGSLTRSSSSTQATSASDTSTVCHGNPRTRDACDPGTTVNVLITLHKHCFYSEMSTDTTVGYDLRTASHPRRVSMVKSDYELRCYIYCAKLGCAPQRGAAVTIGCDSKRCRTQVQRNFTRFPVFAECCVLSVAVPTMSSSGLASPIPITVSLIIFGPKRRVVRIESAVMTYHRLIKSASAHESSTAPSPSWLELSGGSEVLIFSELVVRGEAPKVPKYQLSPPTIKCSAKLGLLGFRNISLPEGYRLDAVKVRLYMQSYGVNVEADKSTEKVCPVGNSQWERGGKVSFDLFAVQQYIFEIPIDPLFDPHIEFLCFGISQGMVGPLLGYKSFPCYPDANGENLGKLLDLRHSLNPRNMVKALTDIALKSSQNIWMLQECSPRNAANGIRDGLPDVLSGFESSREFSRLLRSMTSEHVGIQVPPRFVLACDGREVKSKTVIGYITVASDILDKILYDIPFSVGSICPTVTCNRKDAPSRSLPRDQHSGLRGNLRRSVSKDGRDSGSEKSIASSNRRGISIETSNTALMKYFMTIQADGNGAIHRSYPEELSTVATSAEKMQRAFRSGLQNRIYKLRFCVVSANNLVPDCNTIGELFLAVEIGRSESRESLVCERGAIYRTIHRTWEQDVFLPEDSLIRLSVLNSLESFDGSLEDELIASAQIDLENRWYSKCWQRMLRKDTLPIERIILRDRNNNVHGSLDVIVQIGPVELFSTLKPLTFTKSSYAATEVRVIIWSTKGVRLPSTPSDSKKKDQLDLYVVSRLDCQGYRGEHPSEQVTDTHYNCDSGMGQFNWRVVYPQIQPPIGACQLQLSVYDLWKVGPPVFVGEVNLELKHYINVVSTTSNRIQITEDLPLVNASSTLPVGTLHITLQVFTQAESSCTPAGLGRSEPNCKPFLPTPQVGRQWHDWFAHTGVNFDFGALSFYVKGVSCTMLVLWLFFISFVYPALLM</sequence>